<sequence>MQQLALFDLDNTLVNLDEAFQTWAAEFADGYGLGCEAVNWLLALDQAGYPHHEVFFAKVREYFTLTESVEELWGRYRRRMPYLVRCQPEMMDGLARLRALGWKVAIVTNGTADNQLGKIQRTGLAEAVDAYALSGLEGIRKPDACLFEIAAKRCGMVLADGGWMVGDHLVSDIGGDGRPAFARPGSIGDVARPGTRGGPRCHGRAAGGSLTSSEARETQTSILLTRLPTTALDVHGQSWTEEPHEARPSRLGRQPWTVLDDRVLTRNEGSSALLVIPL</sequence>
<dbReference type="Gene3D" id="3.40.50.1000">
    <property type="entry name" value="HAD superfamily/HAD-like"/>
    <property type="match status" value="1"/>
</dbReference>
<evidence type="ECO:0000256" key="1">
    <source>
        <dbReference type="ARBA" id="ARBA00022801"/>
    </source>
</evidence>
<dbReference type="InterPro" id="IPR023214">
    <property type="entry name" value="HAD_sf"/>
</dbReference>
<dbReference type="PANTHER" id="PTHR46470:SF4">
    <property type="entry name" value="5-AMINO-6-(5-PHOSPHO-D-RIBITYLAMINO)URACIL PHOSPHATASE YIGB"/>
    <property type="match status" value="1"/>
</dbReference>
<dbReference type="InterPro" id="IPR036412">
    <property type="entry name" value="HAD-like_sf"/>
</dbReference>
<keyword evidence="1 4" id="KW-0378">Hydrolase</keyword>
<evidence type="ECO:0000256" key="3">
    <source>
        <dbReference type="SAM" id="MobiDB-lite"/>
    </source>
</evidence>
<dbReference type="Pfam" id="PF00702">
    <property type="entry name" value="Hydrolase"/>
    <property type="match status" value="1"/>
</dbReference>
<evidence type="ECO:0000313" key="5">
    <source>
        <dbReference type="Proteomes" id="UP001589610"/>
    </source>
</evidence>
<accession>A0ABV5TI46</accession>
<evidence type="ECO:0000313" key="4">
    <source>
        <dbReference type="EMBL" id="MFB9678692.1"/>
    </source>
</evidence>
<gene>
    <name evidence="4" type="ORF">ACFFRH_24705</name>
</gene>
<evidence type="ECO:0000256" key="2">
    <source>
        <dbReference type="ARBA" id="ARBA00022842"/>
    </source>
</evidence>
<dbReference type="Proteomes" id="UP001589610">
    <property type="component" value="Unassembled WGS sequence"/>
</dbReference>
<dbReference type="InterPro" id="IPR051400">
    <property type="entry name" value="HAD-like_hydrolase"/>
</dbReference>
<feature type="region of interest" description="Disordered" evidence="3">
    <location>
        <begin position="184"/>
        <end position="217"/>
    </location>
</feature>
<dbReference type="SFLD" id="SFLDG01129">
    <property type="entry name" value="C1.5:_HAD__Beta-PGM__Phosphata"/>
    <property type="match status" value="1"/>
</dbReference>
<dbReference type="EMBL" id="JBHMBS010000012">
    <property type="protein sequence ID" value="MFB9678692.1"/>
    <property type="molecule type" value="Genomic_DNA"/>
</dbReference>
<comment type="caution">
    <text evidence="4">The sequence shown here is derived from an EMBL/GenBank/DDBJ whole genome shotgun (WGS) entry which is preliminary data.</text>
</comment>
<dbReference type="EC" id="3.1.3.-" evidence="4"/>
<organism evidence="4 5">
    <name type="scientific">Streptosporangium vulgare</name>
    <dbReference type="NCBI Taxonomy" id="46190"/>
    <lineage>
        <taxon>Bacteria</taxon>
        <taxon>Bacillati</taxon>
        <taxon>Actinomycetota</taxon>
        <taxon>Actinomycetes</taxon>
        <taxon>Streptosporangiales</taxon>
        <taxon>Streptosporangiaceae</taxon>
        <taxon>Streptosporangium</taxon>
    </lineage>
</organism>
<dbReference type="PANTHER" id="PTHR46470">
    <property type="entry name" value="N-ACYLNEURAMINATE-9-PHOSPHATASE"/>
    <property type="match status" value="1"/>
</dbReference>
<name>A0ABV5TI46_9ACTN</name>
<proteinExistence type="predicted"/>
<dbReference type="SUPFAM" id="SSF56784">
    <property type="entry name" value="HAD-like"/>
    <property type="match status" value="1"/>
</dbReference>
<protein>
    <submittedName>
        <fullName evidence="4">HAD family hydrolase</fullName>
        <ecNumber evidence="4">3.1.3.-</ecNumber>
    </submittedName>
</protein>
<dbReference type="Gene3D" id="1.10.150.520">
    <property type="match status" value="1"/>
</dbReference>
<dbReference type="SFLD" id="SFLDS00003">
    <property type="entry name" value="Haloacid_Dehalogenase"/>
    <property type="match status" value="1"/>
</dbReference>
<dbReference type="GO" id="GO:0016787">
    <property type="term" value="F:hydrolase activity"/>
    <property type="evidence" value="ECO:0007669"/>
    <property type="project" value="UniProtKB-KW"/>
</dbReference>
<keyword evidence="5" id="KW-1185">Reference proteome</keyword>
<reference evidence="4 5" key="1">
    <citation type="submission" date="2024-09" db="EMBL/GenBank/DDBJ databases">
        <authorList>
            <person name="Sun Q."/>
            <person name="Mori K."/>
        </authorList>
    </citation>
    <scope>NUCLEOTIDE SEQUENCE [LARGE SCALE GENOMIC DNA]</scope>
    <source>
        <strain evidence="4 5">JCM 3028</strain>
    </source>
</reference>
<dbReference type="RefSeq" id="WP_344742835.1">
    <property type="nucleotide sequence ID" value="NZ_BAAAWW010000009.1"/>
</dbReference>
<keyword evidence="2" id="KW-0460">Magnesium</keyword>